<keyword evidence="2" id="KW-1185">Reference proteome</keyword>
<comment type="caution">
    <text evidence="1">The sequence shown here is derived from an EMBL/GenBank/DDBJ whole genome shotgun (WGS) entry which is preliminary data.</text>
</comment>
<dbReference type="EMBL" id="VSRR010008872">
    <property type="protein sequence ID" value="MPC49438.1"/>
    <property type="molecule type" value="Genomic_DNA"/>
</dbReference>
<accession>A0A5B7FX06</accession>
<dbReference type="Proteomes" id="UP000324222">
    <property type="component" value="Unassembled WGS sequence"/>
</dbReference>
<evidence type="ECO:0000313" key="1">
    <source>
        <dbReference type="EMBL" id="MPC49438.1"/>
    </source>
</evidence>
<reference evidence="1 2" key="1">
    <citation type="submission" date="2019-05" db="EMBL/GenBank/DDBJ databases">
        <title>Another draft genome of Portunus trituberculatus and its Hox gene families provides insights of decapod evolution.</title>
        <authorList>
            <person name="Jeong J.-H."/>
            <person name="Song I."/>
            <person name="Kim S."/>
            <person name="Choi T."/>
            <person name="Kim D."/>
            <person name="Ryu S."/>
            <person name="Kim W."/>
        </authorList>
    </citation>
    <scope>NUCLEOTIDE SEQUENCE [LARGE SCALE GENOMIC DNA]</scope>
    <source>
        <tissue evidence="1">Muscle</tissue>
    </source>
</reference>
<dbReference type="AlphaFoldDB" id="A0A5B7FX06"/>
<sequence length="75" mass="8270">MKNETFLLLRSPSCVAALKTTEVAVAAPWLGSRVQLQERRQRLQECSELVACLDHGEAHAVNEDGLDMSSKSTSR</sequence>
<gene>
    <name evidence="1" type="ORF">E2C01_043237</name>
</gene>
<proteinExistence type="predicted"/>
<name>A0A5B7FX06_PORTR</name>
<organism evidence="1 2">
    <name type="scientific">Portunus trituberculatus</name>
    <name type="common">Swimming crab</name>
    <name type="synonym">Neptunus trituberculatus</name>
    <dbReference type="NCBI Taxonomy" id="210409"/>
    <lineage>
        <taxon>Eukaryota</taxon>
        <taxon>Metazoa</taxon>
        <taxon>Ecdysozoa</taxon>
        <taxon>Arthropoda</taxon>
        <taxon>Crustacea</taxon>
        <taxon>Multicrustacea</taxon>
        <taxon>Malacostraca</taxon>
        <taxon>Eumalacostraca</taxon>
        <taxon>Eucarida</taxon>
        <taxon>Decapoda</taxon>
        <taxon>Pleocyemata</taxon>
        <taxon>Brachyura</taxon>
        <taxon>Eubrachyura</taxon>
        <taxon>Portunoidea</taxon>
        <taxon>Portunidae</taxon>
        <taxon>Portuninae</taxon>
        <taxon>Portunus</taxon>
    </lineage>
</organism>
<evidence type="ECO:0000313" key="2">
    <source>
        <dbReference type="Proteomes" id="UP000324222"/>
    </source>
</evidence>
<protein>
    <submittedName>
        <fullName evidence="1">Uncharacterized protein</fullName>
    </submittedName>
</protein>